<evidence type="ECO:0000313" key="6">
    <source>
        <dbReference type="Proteomes" id="UP000002297"/>
    </source>
</evidence>
<keyword evidence="1 2" id="KW-0436">Ligase</keyword>
<reference evidence="5 6" key="1">
    <citation type="journal article" date="2010" name="J. Bacteriol.">
        <title>The complete genome sequence of Croceibacter atlanticus HTCC2559T.</title>
        <authorList>
            <person name="Oh H.M."/>
            <person name="Kang I."/>
            <person name="Ferriera S."/>
            <person name="Giovannoni S.J."/>
            <person name="Cho J.C."/>
        </authorList>
    </citation>
    <scope>NUCLEOTIDE SEQUENCE [LARGE SCALE GENOMIC DNA]</scope>
    <source>
        <strain evidence="6">ATCC BAA-628 / HTCC2559 / KCTC 12090</strain>
    </source>
</reference>
<accession>A3U4X5</accession>
<comment type="similarity">
    <text evidence="2">Belongs to the BshC family.</text>
</comment>
<dbReference type="InterPro" id="IPR055399">
    <property type="entry name" value="CC_BshC"/>
</dbReference>
<dbReference type="eggNOG" id="COG4365">
    <property type="taxonomic scope" value="Bacteria"/>
</dbReference>
<proteinExistence type="inferred from homology"/>
<evidence type="ECO:0000313" key="5">
    <source>
        <dbReference type="EMBL" id="EAP87292.1"/>
    </source>
</evidence>
<evidence type="ECO:0000256" key="2">
    <source>
        <dbReference type="HAMAP-Rule" id="MF_01867"/>
    </source>
</evidence>
<evidence type="ECO:0000256" key="1">
    <source>
        <dbReference type="ARBA" id="ARBA00022598"/>
    </source>
</evidence>
<gene>
    <name evidence="2" type="primary">bshC</name>
    <name evidence="5" type="ordered locus">CA2559_01015</name>
</gene>
<name>A3U4X5_CROAH</name>
<dbReference type="EMBL" id="CP002046">
    <property type="protein sequence ID" value="EAP87292.1"/>
    <property type="molecule type" value="Genomic_DNA"/>
</dbReference>
<dbReference type="HAMAP" id="MF_01867">
    <property type="entry name" value="BshC"/>
    <property type="match status" value="1"/>
</dbReference>
<evidence type="ECO:0000259" key="4">
    <source>
        <dbReference type="Pfam" id="PF24850"/>
    </source>
</evidence>
<dbReference type="OrthoDB" id="9765151at2"/>
<dbReference type="InterPro" id="IPR011199">
    <property type="entry name" value="Bacillithiol_biosynth_BshC"/>
</dbReference>
<dbReference type="EC" id="6.-.-.-" evidence="2"/>
<feature type="domain" description="Bacillithiol biosynthesis BshC C-terminal coiled-coil" evidence="4">
    <location>
        <begin position="382"/>
        <end position="537"/>
    </location>
</feature>
<organism evidence="5 6">
    <name type="scientific">Croceibacter atlanticus (strain ATCC BAA-628 / JCM 21780 / CIP 108009 / IAM 15332 / KCTC 12090 / HTCC2559)</name>
    <dbReference type="NCBI Taxonomy" id="216432"/>
    <lineage>
        <taxon>Bacteria</taxon>
        <taxon>Pseudomonadati</taxon>
        <taxon>Bacteroidota</taxon>
        <taxon>Flavobacteriia</taxon>
        <taxon>Flavobacteriales</taxon>
        <taxon>Flavobacteriaceae</taxon>
        <taxon>Croceibacter</taxon>
    </lineage>
</organism>
<dbReference type="GO" id="GO:0016874">
    <property type="term" value="F:ligase activity"/>
    <property type="evidence" value="ECO:0007669"/>
    <property type="project" value="UniProtKB-UniRule"/>
</dbReference>
<dbReference type="RefSeq" id="WP_013185972.1">
    <property type="nucleotide sequence ID" value="NC_014230.1"/>
</dbReference>
<keyword evidence="6" id="KW-1185">Reference proteome</keyword>
<dbReference type="Proteomes" id="UP000002297">
    <property type="component" value="Chromosome"/>
</dbReference>
<dbReference type="InterPro" id="IPR055398">
    <property type="entry name" value="Rossmann-like_BshC"/>
</dbReference>
<dbReference type="Pfam" id="PF10079">
    <property type="entry name" value="Rossmann-like_BshC"/>
    <property type="match status" value="1"/>
</dbReference>
<dbReference type="Pfam" id="PF24850">
    <property type="entry name" value="CC_BshC"/>
    <property type="match status" value="1"/>
</dbReference>
<dbReference type="HOGENOM" id="CLU_022249_2_0_10"/>
<dbReference type="AlphaFoldDB" id="A3U4X5"/>
<feature type="domain" description="Bacillithiol biosynthesis BshC N-terminal Rossmann-like" evidence="3">
    <location>
        <begin position="1"/>
        <end position="379"/>
    </location>
</feature>
<sequence length="537" mass="62236">MPIDCIPFEDTGYFSNLVCDYLKQEEKLASFYRSFPSDAAFLTHAKERNKQFPKTHRRILVEVLKEQYQNIETSSETQQAIQLLAEDTTVTITTGHQLNLFSGPLYFLYKIISTINLSEKLSENYKDINVVPVFWMATEDHDFEEINHFTLHGKKFKWSPERYSDNANGAVGRFTTEGLEDVLKLLKAELGVGHQAEYLVKLFEDTYLNHNTLAEATRYLTNELFAKYGLVILDADHPKLKQLFVPTVLDELQHQTSYKAVTNTSKHLESANYPVQVSAREINLFYLTETSRERIVNVDGTFGVVDSDKIWNTDQELFEEVSAHPERFSPNVIMRPLYQETILPNICYIGGGGELAYWFELKTYFDKVEVPFPVLLLRNSVLLRTDKQYGKQQKLRVSNEELFLKQHELINRKVRQISNINIDFSTQKAHLKDQFEAMYALAEKTDATFLGAVKAQEVKQLKGLDHLEQRLLKAQRLKLKDEVSRLVALQNELFPLKSLQERTINFSEFYLEYGDQLINELKENLDPLSHEFSILTL</sequence>
<protein>
    <recommendedName>
        <fullName evidence="2">Putative cysteine ligase BshC</fullName>
        <ecNumber evidence="2">6.-.-.-</ecNumber>
    </recommendedName>
</protein>
<dbReference type="NCBIfam" id="TIGR03998">
    <property type="entry name" value="thiol_BshC"/>
    <property type="match status" value="1"/>
</dbReference>
<dbReference type="KEGG" id="cat:CA2559_01015"/>
<dbReference type="PIRSF" id="PIRSF012535">
    <property type="entry name" value="UCP012535"/>
    <property type="match status" value="1"/>
</dbReference>
<dbReference type="GeneID" id="89452004"/>
<evidence type="ECO:0000259" key="3">
    <source>
        <dbReference type="Pfam" id="PF10079"/>
    </source>
</evidence>
<dbReference type="STRING" id="216432.CA2559_01015"/>